<evidence type="ECO:0000256" key="5">
    <source>
        <dbReference type="ARBA" id="ARBA00022692"/>
    </source>
</evidence>
<feature type="transmembrane region" description="Helical" evidence="10">
    <location>
        <begin position="255"/>
        <end position="275"/>
    </location>
</feature>
<comment type="similarity">
    <text evidence="2">Belongs to the Ca(2+):cation antiporter (CaCA) (TC 2.A.19) family. SLC24A subfamily.</text>
</comment>
<keyword evidence="4" id="KW-0406">Ion transport</keyword>
<keyword evidence="13" id="KW-1185">Reference proteome</keyword>
<feature type="compositionally biased region" description="Basic residues" evidence="9">
    <location>
        <begin position="972"/>
        <end position="989"/>
    </location>
</feature>
<keyword evidence="4" id="KW-0813">Transport</keyword>
<evidence type="ECO:0000313" key="12">
    <source>
        <dbReference type="EMBL" id="CAH3025344.1"/>
    </source>
</evidence>
<keyword evidence="6 10" id="KW-1133">Transmembrane helix</keyword>
<dbReference type="EMBL" id="CALNXI010000348">
    <property type="protein sequence ID" value="CAH3025344.1"/>
    <property type="molecule type" value="Genomic_DNA"/>
</dbReference>
<keyword evidence="4" id="KW-0106">Calcium</keyword>
<feature type="transmembrane region" description="Helical" evidence="10">
    <location>
        <begin position="883"/>
        <end position="901"/>
    </location>
</feature>
<feature type="transmembrane region" description="Helical" evidence="10">
    <location>
        <begin position="150"/>
        <end position="169"/>
    </location>
</feature>
<dbReference type="InterPro" id="IPR044880">
    <property type="entry name" value="NCX_ion-bd_dom_sf"/>
</dbReference>
<organism evidence="12 13">
    <name type="scientific">Porites evermanni</name>
    <dbReference type="NCBI Taxonomy" id="104178"/>
    <lineage>
        <taxon>Eukaryota</taxon>
        <taxon>Metazoa</taxon>
        <taxon>Cnidaria</taxon>
        <taxon>Anthozoa</taxon>
        <taxon>Hexacorallia</taxon>
        <taxon>Scleractinia</taxon>
        <taxon>Fungiina</taxon>
        <taxon>Poritidae</taxon>
        <taxon>Porites</taxon>
    </lineage>
</organism>
<feature type="transmembrane region" description="Helical" evidence="10">
    <location>
        <begin position="43"/>
        <end position="65"/>
    </location>
</feature>
<feature type="transmembrane region" description="Helical" evidence="10">
    <location>
        <begin position="809"/>
        <end position="831"/>
    </location>
</feature>
<dbReference type="InterPro" id="IPR004837">
    <property type="entry name" value="NaCa_Exmemb"/>
</dbReference>
<feature type="transmembrane region" description="Helical" evidence="10">
    <location>
        <begin position="115"/>
        <end position="138"/>
    </location>
</feature>
<keyword evidence="4" id="KW-0109">Calcium transport</keyword>
<keyword evidence="7 10" id="KW-0472">Membrane</keyword>
<feature type="transmembrane region" description="Helical" evidence="10">
    <location>
        <begin position="295"/>
        <end position="316"/>
    </location>
</feature>
<evidence type="ECO:0000313" key="13">
    <source>
        <dbReference type="Proteomes" id="UP001159427"/>
    </source>
</evidence>
<comment type="caution">
    <text evidence="12">The sequence shown here is derived from an EMBL/GenBank/DDBJ whole genome shotgun (WGS) entry which is preliminary data.</text>
</comment>
<dbReference type="PANTHER" id="PTHR10846">
    <property type="entry name" value="SODIUM/POTASSIUM/CALCIUM EXCHANGER"/>
    <property type="match status" value="1"/>
</dbReference>
<feature type="compositionally biased region" description="Basic and acidic residues" evidence="9">
    <location>
        <begin position="745"/>
        <end position="754"/>
    </location>
</feature>
<feature type="transmembrane region" description="Helical" evidence="10">
    <location>
        <begin position="86"/>
        <end position="109"/>
    </location>
</feature>
<accession>A0ABN8MAK5</accession>
<name>A0ABN8MAK5_9CNID</name>
<feature type="transmembrane region" description="Helical" evidence="10">
    <location>
        <begin position="615"/>
        <end position="635"/>
    </location>
</feature>
<dbReference type="Pfam" id="PF01699">
    <property type="entry name" value="Na_Ca_ex"/>
    <property type="match status" value="3"/>
</dbReference>
<evidence type="ECO:0000256" key="3">
    <source>
        <dbReference type="ARBA" id="ARBA00022449"/>
    </source>
</evidence>
<feature type="transmembrane region" description="Helical" evidence="10">
    <location>
        <begin position="945"/>
        <end position="963"/>
    </location>
</feature>
<keyword evidence="8" id="KW-0175">Coiled coil</keyword>
<comment type="subcellular location">
    <subcellularLocation>
        <location evidence="1">Membrane</location>
        <topology evidence="1">Multi-pass membrane protein</topology>
    </subcellularLocation>
</comment>
<feature type="region of interest" description="Disordered" evidence="9">
    <location>
        <begin position="713"/>
        <end position="763"/>
    </location>
</feature>
<proteinExistence type="inferred from homology"/>
<protein>
    <recommendedName>
        <fullName evidence="11">Sodium/calcium exchanger membrane region domain-containing protein</fullName>
    </recommendedName>
</protein>
<keyword evidence="5 10" id="KW-0812">Transmembrane</keyword>
<evidence type="ECO:0000256" key="8">
    <source>
        <dbReference type="SAM" id="Coils"/>
    </source>
</evidence>
<evidence type="ECO:0000256" key="10">
    <source>
        <dbReference type="SAM" id="Phobius"/>
    </source>
</evidence>
<dbReference type="PANTHER" id="PTHR10846:SF73">
    <property type="entry name" value="SODIUM_CALCIUM EXCHANGER MEMBRANE REGION DOMAIN-CONTAINING PROTEIN"/>
    <property type="match status" value="1"/>
</dbReference>
<feature type="transmembrane region" description="Helical" evidence="10">
    <location>
        <begin position="666"/>
        <end position="686"/>
    </location>
</feature>
<feature type="region of interest" description="Disordered" evidence="9">
    <location>
        <begin position="969"/>
        <end position="989"/>
    </location>
</feature>
<feature type="domain" description="Sodium/calcium exchanger membrane region" evidence="11">
    <location>
        <begin position="52"/>
        <end position="193"/>
    </location>
</feature>
<sequence length="999" mass="112232">MDPEYFSDNRLSLVANENCKIRACKPPRIEEFPPDLFTQEQRYYGGVAFHFLICLHIFCALTVVCDDYFVSSLTRITKCLKLKPDVAGATFMAVGSSAPTLFISIISTFFTEGDIGLGTIVGSTIFNTLFIIALCGIGAGVTMHLTWYPIFRDSIMYILSVLILMFSLYDRKIHWYESVALFVAYTLYIIVMYFNDSLEEWAQEMKEKITKKKEEKESKRIEIEYEEVQDINESTENLNESEETENRLKLPKGSVFSKALWIFTLPSIILFFFTIPDCRKKKWQKFYLLTFTSSAIWMGGLSYVLVWMVSLVGYTYNIPECVLGMTFLAAGSSLPDAIASLVVAKLGRGDMAVSNCIGSNVFDMLCLGITWLIKTTIISPNTALDLGLFTPVSVKGYNACRPTALSHRETERRHLKELDDKLKDSKMTQKFPRRISVLHHRKRHFFNCSSHAIIEVLQYQTIFSLQQRREGAIVIHGLICLYCFGALAILCDHYFCASLEKICKRRLSLNENVRVKEGRTETTGFTCRLYPSHGTLRFFTSHSRFALASTMRKTKRLRRRLGGVVLQPLQKKKRFCSGACPKLCIGQKNALPGLRIPTDVAGATFMAAGSSMPTLFIAIASVFMAICGLCSGMAIALHTWPLLRDSFAYTVHLIALLIAIEDNTVHWYEAAVFPFLYCGYILIMCYNKKLEGLFEKCCQRFCEIRKGFEMVQMDNPSENDSKSLGDDNTTAKSEQDIEENPDTAGHNETKETHALESPPSQVHGFSAKSPLEIPKSSCKLVIWIIMLPIHAIFFITMPDCRKKGWESWYPVTFVVSIIWMAIISYVLVWTVSVIGETFDIPECIMGLTLLAAGSSVPDAMASLVVAKHGMGDMALANCVGSNIFDILCLGLPWFLAATVVHPGSVVLIHSGHIVYTSLCLFGTVLVTLIVIHLNNWYLDKRGGCILLIIYLVFLTVAVILEALPRGNEPKLSPHHPSHLPKKGLGHHRNGHLTHLKKVT</sequence>
<feature type="transmembrane region" description="Helical" evidence="10">
    <location>
        <begin position="913"/>
        <end position="933"/>
    </location>
</feature>
<dbReference type="InterPro" id="IPR004481">
    <property type="entry name" value="K/Na/Ca-exchanger"/>
</dbReference>
<feature type="transmembrane region" description="Helical" evidence="10">
    <location>
        <begin position="473"/>
        <end position="495"/>
    </location>
</feature>
<dbReference type="Proteomes" id="UP001159427">
    <property type="component" value="Unassembled WGS sequence"/>
</dbReference>
<evidence type="ECO:0000256" key="1">
    <source>
        <dbReference type="ARBA" id="ARBA00004141"/>
    </source>
</evidence>
<dbReference type="Gene3D" id="1.20.1420.30">
    <property type="entry name" value="NCX, central ion-binding region"/>
    <property type="match status" value="4"/>
</dbReference>
<evidence type="ECO:0000259" key="11">
    <source>
        <dbReference type="Pfam" id="PF01699"/>
    </source>
</evidence>
<feature type="coiled-coil region" evidence="8">
    <location>
        <begin position="195"/>
        <end position="245"/>
    </location>
</feature>
<keyword evidence="3" id="KW-0050">Antiport</keyword>
<evidence type="ECO:0000256" key="4">
    <source>
        <dbReference type="ARBA" id="ARBA00022568"/>
    </source>
</evidence>
<gene>
    <name evidence="12" type="ORF">PEVE_00025787</name>
</gene>
<feature type="transmembrane region" description="Helical" evidence="10">
    <location>
        <begin position="175"/>
        <end position="195"/>
    </location>
</feature>
<reference evidence="12 13" key="1">
    <citation type="submission" date="2022-05" db="EMBL/GenBank/DDBJ databases">
        <authorList>
            <consortium name="Genoscope - CEA"/>
            <person name="William W."/>
        </authorList>
    </citation>
    <scope>NUCLEOTIDE SEQUENCE [LARGE SCALE GENOMIC DNA]</scope>
</reference>
<feature type="domain" description="Sodium/calcium exchanger membrane region" evidence="11">
    <location>
        <begin position="809"/>
        <end position="957"/>
    </location>
</feature>
<evidence type="ECO:0000256" key="9">
    <source>
        <dbReference type="SAM" id="MobiDB-lite"/>
    </source>
</evidence>
<feature type="domain" description="Sodium/calcium exchanger membrane region" evidence="11">
    <location>
        <begin position="287"/>
        <end position="390"/>
    </location>
</feature>
<evidence type="ECO:0000256" key="7">
    <source>
        <dbReference type="ARBA" id="ARBA00023136"/>
    </source>
</evidence>
<dbReference type="NCBIfam" id="TIGR00367">
    <property type="entry name" value="calcium/sodium antiporter"/>
    <property type="match status" value="1"/>
</dbReference>
<evidence type="ECO:0000256" key="2">
    <source>
        <dbReference type="ARBA" id="ARBA00005364"/>
    </source>
</evidence>
<feature type="transmembrane region" description="Helical" evidence="10">
    <location>
        <begin position="780"/>
        <end position="797"/>
    </location>
</feature>
<evidence type="ECO:0000256" key="6">
    <source>
        <dbReference type="ARBA" id="ARBA00022989"/>
    </source>
</evidence>